<comment type="catalytic activity">
    <reaction evidence="15">
        <text>dodecanoyl-CoA + H2O = dodecanoate + CoA + H(+)</text>
        <dbReference type="Rhea" id="RHEA:30135"/>
        <dbReference type="ChEBI" id="CHEBI:15377"/>
        <dbReference type="ChEBI" id="CHEBI:15378"/>
        <dbReference type="ChEBI" id="CHEBI:18262"/>
        <dbReference type="ChEBI" id="CHEBI:57287"/>
        <dbReference type="ChEBI" id="CHEBI:57375"/>
    </reaction>
    <physiologicalReaction direction="left-to-right" evidence="15">
        <dbReference type="Rhea" id="RHEA:30136"/>
    </physiologicalReaction>
</comment>
<comment type="subcellular location">
    <subcellularLocation>
        <location evidence="3">Cytoplasm</location>
        <location evidence="3">Cytoskeleton</location>
        <location evidence="3">Spindle</location>
    </subcellularLocation>
    <subcellularLocation>
        <location evidence="4">Cytoplasm</location>
        <location evidence="4">Cytosol</location>
    </subcellularLocation>
    <subcellularLocation>
        <location evidence="2">Mitochondrion</location>
    </subcellularLocation>
    <subcellularLocation>
        <location evidence="1">Nucleus</location>
    </subcellularLocation>
</comment>
<dbReference type="CDD" id="cd03443">
    <property type="entry name" value="PaaI_thioesterase"/>
    <property type="match status" value="1"/>
</dbReference>
<evidence type="ECO:0000259" key="24">
    <source>
        <dbReference type="Pfam" id="PF03061"/>
    </source>
</evidence>
<comment type="function">
    <text evidence="18">Catalyzes the hydrolysis of acyl-CoAs into free fatty acids and coenzyme A (CoASH), regulating their respective intracellular levels. Has acyl-CoA thioesterase activity towards medium (C12) and long-chain (C18) fatty acyl-CoA substrates. Can also hydrolyze 3-hydroxyphenylacetyl-CoA and 3,4-dihydroxyphenylacetyl-CoA (in vitro). May play a role in controlling adaptive thermogenesis.</text>
</comment>
<keyword evidence="7" id="KW-0378">Hydrolase</keyword>
<evidence type="ECO:0000256" key="3">
    <source>
        <dbReference type="ARBA" id="ARBA00004186"/>
    </source>
</evidence>
<dbReference type="EnsemblMetazoa" id="SMAR006095-RA">
    <property type="protein sequence ID" value="SMAR006095-PA"/>
    <property type="gene ID" value="SMAR006095"/>
</dbReference>
<dbReference type="PhylomeDB" id="T1IXZ6"/>
<evidence type="ECO:0000256" key="19">
    <source>
        <dbReference type="ARBA" id="ARBA00064709"/>
    </source>
</evidence>
<protein>
    <recommendedName>
        <fullName evidence="20">Acyl-coenzyme A thioesterase 13</fullName>
    </recommendedName>
    <alternativeName>
        <fullName evidence="22">Hotdog-fold thioesterase superfamily member 2</fullName>
    </alternativeName>
    <alternativeName>
        <fullName evidence="21">Palmitoyl-CoA hydrolase</fullName>
    </alternativeName>
    <alternativeName>
        <fullName evidence="23">Thioesterase superfamily member 2</fullName>
    </alternativeName>
</protein>
<keyword evidence="26" id="KW-1185">Reference proteome</keyword>
<evidence type="ECO:0000256" key="9">
    <source>
        <dbReference type="ARBA" id="ARBA00023098"/>
    </source>
</evidence>
<evidence type="ECO:0000256" key="16">
    <source>
        <dbReference type="ARBA" id="ARBA00050199"/>
    </source>
</evidence>
<comment type="subunit">
    <text evidence="19">Homotetramer. Interacts with PCTP.</text>
</comment>
<comment type="catalytic activity">
    <reaction evidence="16">
        <text>hexanoyl-CoA + H2O = hexanoate + CoA + H(+)</text>
        <dbReference type="Rhea" id="RHEA:40115"/>
        <dbReference type="ChEBI" id="CHEBI:15377"/>
        <dbReference type="ChEBI" id="CHEBI:15378"/>
        <dbReference type="ChEBI" id="CHEBI:17120"/>
        <dbReference type="ChEBI" id="CHEBI:57287"/>
        <dbReference type="ChEBI" id="CHEBI:62620"/>
    </reaction>
    <physiologicalReaction direction="left-to-right" evidence="16">
        <dbReference type="Rhea" id="RHEA:40116"/>
    </physiologicalReaction>
</comment>
<evidence type="ECO:0000256" key="20">
    <source>
        <dbReference type="ARBA" id="ARBA00067273"/>
    </source>
</evidence>
<proteinExistence type="inferred from homology"/>
<keyword evidence="12" id="KW-0539">Nucleus</keyword>
<dbReference type="Gene3D" id="3.10.129.10">
    <property type="entry name" value="Hotdog Thioesterase"/>
    <property type="match status" value="1"/>
</dbReference>
<organism evidence="25 26">
    <name type="scientific">Strigamia maritima</name>
    <name type="common">European centipede</name>
    <name type="synonym">Geophilus maritimus</name>
    <dbReference type="NCBI Taxonomy" id="126957"/>
    <lineage>
        <taxon>Eukaryota</taxon>
        <taxon>Metazoa</taxon>
        <taxon>Ecdysozoa</taxon>
        <taxon>Arthropoda</taxon>
        <taxon>Myriapoda</taxon>
        <taxon>Chilopoda</taxon>
        <taxon>Pleurostigmophora</taxon>
        <taxon>Geophilomorpha</taxon>
        <taxon>Linotaeniidae</taxon>
        <taxon>Strigamia</taxon>
    </lineage>
</organism>
<evidence type="ECO:0000256" key="17">
    <source>
        <dbReference type="ARBA" id="ARBA00052976"/>
    </source>
</evidence>
<dbReference type="NCBIfam" id="TIGR00369">
    <property type="entry name" value="unchar_dom_1"/>
    <property type="match status" value="1"/>
</dbReference>
<dbReference type="GO" id="GO:0005829">
    <property type="term" value="C:cytosol"/>
    <property type="evidence" value="ECO:0007669"/>
    <property type="project" value="UniProtKB-SubCell"/>
</dbReference>
<dbReference type="STRING" id="126957.T1IXZ6"/>
<dbReference type="SUPFAM" id="SSF54637">
    <property type="entry name" value="Thioesterase/thiol ester dehydrase-isomerase"/>
    <property type="match status" value="1"/>
</dbReference>
<evidence type="ECO:0000256" key="18">
    <source>
        <dbReference type="ARBA" id="ARBA00058205"/>
    </source>
</evidence>
<dbReference type="GO" id="GO:0006629">
    <property type="term" value="P:lipid metabolic process"/>
    <property type="evidence" value="ECO:0007669"/>
    <property type="project" value="UniProtKB-KW"/>
</dbReference>
<dbReference type="GO" id="GO:0005739">
    <property type="term" value="C:mitochondrion"/>
    <property type="evidence" value="ECO:0007669"/>
    <property type="project" value="UniProtKB-SubCell"/>
</dbReference>
<dbReference type="PANTHER" id="PTHR21660:SF1">
    <property type="entry name" value="ACYL-COENZYME A THIOESTERASE 13"/>
    <property type="match status" value="1"/>
</dbReference>
<evidence type="ECO:0000256" key="7">
    <source>
        <dbReference type="ARBA" id="ARBA00022801"/>
    </source>
</evidence>
<keyword evidence="11" id="KW-0206">Cytoskeleton</keyword>
<evidence type="ECO:0000256" key="11">
    <source>
        <dbReference type="ARBA" id="ARBA00023212"/>
    </source>
</evidence>
<evidence type="ECO:0000256" key="23">
    <source>
        <dbReference type="ARBA" id="ARBA00083956"/>
    </source>
</evidence>
<dbReference type="GO" id="GO:0047617">
    <property type="term" value="F:fatty acyl-CoA hydrolase activity"/>
    <property type="evidence" value="ECO:0007669"/>
    <property type="project" value="InterPro"/>
</dbReference>
<name>T1IXZ6_STRMM</name>
<comment type="catalytic activity">
    <reaction evidence="14">
        <text>decanoyl-CoA + H2O = decanoate + CoA + H(+)</text>
        <dbReference type="Rhea" id="RHEA:40059"/>
        <dbReference type="ChEBI" id="CHEBI:15377"/>
        <dbReference type="ChEBI" id="CHEBI:15378"/>
        <dbReference type="ChEBI" id="CHEBI:27689"/>
        <dbReference type="ChEBI" id="CHEBI:57287"/>
        <dbReference type="ChEBI" id="CHEBI:61430"/>
    </reaction>
    <physiologicalReaction direction="left-to-right" evidence="14">
        <dbReference type="Rhea" id="RHEA:40060"/>
    </physiologicalReaction>
</comment>
<feature type="domain" description="Thioesterase" evidence="24">
    <location>
        <begin position="56"/>
        <end position="127"/>
    </location>
</feature>
<evidence type="ECO:0000256" key="1">
    <source>
        <dbReference type="ARBA" id="ARBA00004123"/>
    </source>
</evidence>
<dbReference type="AlphaFoldDB" id="T1IXZ6"/>
<evidence type="ECO:0000313" key="25">
    <source>
        <dbReference type="EnsemblMetazoa" id="SMAR006095-PA"/>
    </source>
</evidence>
<sequence>MARNMMKLKQLTEGLVKALKEDSINRLMNKLKFVSADEGSVVCEMTVERRHRNLVGILHGGMTATLIDSVSGFALLTKNCRGVTVDLSVSYFYPIQPGQSILIDANIIKCGQNIAFVTSKIRDVNNEKILAIGRQSFFITDKNVNIEDGC</sequence>
<evidence type="ECO:0000256" key="13">
    <source>
        <dbReference type="ARBA" id="ARBA00047588"/>
    </source>
</evidence>
<comment type="catalytic activity">
    <reaction evidence="17">
        <text>a fatty acyl-CoA + H2O = a fatty acid + CoA + H(+)</text>
        <dbReference type="Rhea" id="RHEA:16781"/>
        <dbReference type="ChEBI" id="CHEBI:15377"/>
        <dbReference type="ChEBI" id="CHEBI:15378"/>
        <dbReference type="ChEBI" id="CHEBI:28868"/>
        <dbReference type="ChEBI" id="CHEBI:57287"/>
        <dbReference type="ChEBI" id="CHEBI:77636"/>
    </reaction>
    <physiologicalReaction direction="left-to-right" evidence="17">
        <dbReference type="Rhea" id="RHEA:16782"/>
    </physiologicalReaction>
</comment>
<keyword evidence="8" id="KW-0007">Acetylation</keyword>
<evidence type="ECO:0000256" key="2">
    <source>
        <dbReference type="ARBA" id="ARBA00004173"/>
    </source>
</evidence>
<keyword evidence="6" id="KW-0963">Cytoplasm</keyword>
<evidence type="ECO:0000313" key="26">
    <source>
        <dbReference type="Proteomes" id="UP000014500"/>
    </source>
</evidence>
<evidence type="ECO:0000256" key="5">
    <source>
        <dbReference type="ARBA" id="ARBA00008324"/>
    </source>
</evidence>
<dbReference type="InterPro" id="IPR039298">
    <property type="entry name" value="ACOT13"/>
</dbReference>
<evidence type="ECO:0000256" key="6">
    <source>
        <dbReference type="ARBA" id="ARBA00022490"/>
    </source>
</evidence>
<dbReference type="InterPro" id="IPR003736">
    <property type="entry name" value="PAAI_dom"/>
</dbReference>
<evidence type="ECO:0000256" key="8">
    <source>
        <dbReference type="ARBA" id="ARBA00022990"/>
    </source>
</evidence>
<evidence type="ECO:0000256" key="12">
    <source>
        <dbReference type="ARBA" id="ARBA00023242"/>
    </source>
</evidence>
<evidence type="ECO:0000256" key="22">
    <source>
        <dbReference type="ARBA" id="ARBA00081533"/>
    </source>
</evidence>
<dbReference type="GO" id="GO:0005819">
    <property type="term" value="C:spindle"/>
    <property type="evidence" value="ECO:0007669"/>
    <property type="project" value="UniProtKB-SubCell"/>
</dbReference>
<accession>T1IXZ6</accession>
<comment type="catalytic activity">
    <reaction evidence="13">
        <text>octanoyl-CoA + H2O = octanoate + CoA + H(+)</text>
        <dbReference type="Rhea" id="RHEA:30143"/>
        <dbReference type="ChEBI" id="CHEBI:15377"/>
        <dbReference type="ChEBI" id="CHEBI:15378"/>
        <dbReference type="ChEBI" id="CHEBI:25646"/>
        <dbReference type="ChEBI" id="CHEBI:57287"/>
        <dbReference type="ChEBI" id="CHEBI:57386"/>
    </reaction>
    <physiologicalReaction direction="left-to-right" evidence="13">
        <dbReference type="Rhea" id="RHEA:30144"/>
    </physiologicalReaction>
</comment>
<dbReference type="GO" id="GO:0005634">
    <property type="term" value="C:nucleus"/>
    <property type="evidence" value="ECO:0007669"/>
    <property type="project" value="UniProtKB-SubCell"/>
</dbReference>
<reference evidence="26" key="1">
    <citation type="submission" date="2011-05" db="EMBL/GenBank/DDBJ databases">
        <authorList>
            <person name="Richards S.R."/>
            <person name="Qu J."/>
            <person name="Jiang H."/>
            <person name="Jhangiani S.N."/>
            <person name="Agravi P."/>
            <person name="Goodspeed R."/>
            <person name="Gross S."/>
            <person name="Mandapat C."/>
            <person name="Jackson L."/>
            <person name="Mathew T."/>
            <person name="Pu L."/>
            <person name="Thornton R."/>
            <person name="Saada N."/>
            <person name="Wilczek-Boney K.B."/>
            <person name="Lee S."/>
            <person name="Kovar C."/>
            <person name="Wu Y."/>
            <person name="Scherer S.E."/>
            <person name="Worley K.C."/>
            <person name="Muzny D.M."/>
            <person name="Gibbs R."/>
        </authorList>
    </citation>
    <scope>NUCLEOTIDE SEQUENCE</scope>
    <source>
        <strain evidence="26">Brora</strain>
    </source>
</reference>
<dbReference type="eggNOG" id="KOG3328">
    <property type="taxonomic scope" value="Eukaryota"/>
</dbReference>
<keyword evidence="9" id="KW-0443">Lipid metabolism</keyword>
<evidence type="ECO:0000256" key="14">
    <source>
        <dbReference type="ARBA" id="ARBA00047969"/>
    </source>
</evidence>
<dbReference type="Proteomes" id="UP000014500">
    <property type="component" value="Unassembled WGS sequence"/>
</dbReference>
<reference evidence="25" key="2">
    <citation type="submission" date="2015-02" db="UniProtKB">
        <authorList>
            <consortium name="EnsemblMetazoa"/>
        </authorList>
    </citation>
    <scope>IDENTIFICATION</scope>
</reference>
<dbReference type="InterPro" id="IPR029069">
    <property type="entry name" value="HotDog_dom_sf"/>
</dbReference>
<dbReference type="PANTHER" id="PTHR21660">
    <property type="entry name" value="THIOESTERASE SUPERFAMILY MEMBER-RELATED"/>
    <property type="match status" value="1"/>
</dbReference>
<evidence type="ECO:0000256" key="21">
    <source>
        <dbReference type="ARBA" id="ARBA00075657"/>
    </source>
</evidence>
<dbReference type="FunFam" id="3.10.129.10:FF:000021">
    <property type="entry name" value="Acyl-coenzyme A thioesterase 13"/>
    <property type="match status" value="1"/>
</dbReference>
<dbReference type="EMBL" id="JH431667">
    <property type="status" value="NOT_ANNOTATED_CDS"/>
    <property type="molecule type" value="Genomic_DNA"/>
</dbReference>
<evidence type="ECO:0000256" key="10">
    <source>
        <dbReference type="ARBA" id="ARBA00023128"/>
    </source>
</evidence>
<dbReference type="Pfam" id="PF03061">
    <property type="entry name" value="4HBT"/>
    <property type="match status" value="1"/>
</dbReference>
<dbReference type="HOGENOM" id="CLU_089876_12_2_1"/>
<evidence type="ECO:0000256" key="4">
    <source>
        <dbReference type="ARBA" id="ARBA00004514"/>
    </source>
</evidence>
<evidence type="ECO:0000256" key="15">
    <source>
        <dbReference type="ARBA" id="ARBA00048074"/>
    </source>
</evidence>
<dbReference type="OMA" id="KQIMRAM"/>
<keyword evidence="10" id="KW-0496">Mitochondrion</keyword>
<comment type="similarity">
    <text evidence="5">Belongs to the thioesterase PaaI family.</text>
</comment>
<dbReference type="InterPro" id="IPR006683">
    <property type="entry name" value="Thioestr_dom"/>
</dbReference>